<dbReference type="Proteomes" id="UP000286097">
    <property type="component" value="Unassembled WGS sequence"/>
</dbReference>
<gene>
    <name evidence="1" type="ORF">DD237_003353</name>
</gene>
<proteinExistence type="predicted"/>
<sequence>MSPTPFEVVFNCSPSATEQWISTTRLGLTLWSDTFRDTLNFTELTTSQDLLDILEWFLNEDELLEF</sequence>
<organism evidence="1 2">
    <name type="scientific">Peronospora effusa</name>
    <dbReference type="NCBI Taxonomy" id="542832"/>
    <lineage>
        <taxon>Eukaryota</taxon>
        <taxon>Sar</taxon>
        <taxon>Stramenopiles</taxon>
        <taxon>Oomycota</taxon>
        <taxon>Peronosporomycetes</taxon>
        <taxon>Peronosporales</taxon>
        <taxon>Peronosporaceae</taxon>
        <taxon>Peronospora</taxon>
    </lineage>
</organism>
<comment type="caution">
    <text evidence="1">The sequence shown here is derived from an EMBL/GenBank/DDBJ whole genome shotgun (WGS) entry which is preliminary data.</text>
</comment>
<dbReference type="AlphaFoldDB" id="A0A3R7W638"/>
<reference evidence="1 2" key="1">
    <citation type="submission" date="2018-06" db="EMBL/GenBank/DDBJ databases">
        <title>Comparative genomics of downy mildews reveals potential adaptations to biotrophy.</title>
        <authorList>
            <person name="Fletcher K."/>
            <person name="Klosterman S.J."/>
            <person name="Derevnina L."/>
            <person name="Martin F."/>
            <person name="Koike S."/>
            <person name="Reyes Chin-Wo S."/>
            <person name="Mou B."/>
            <person name="Michelmore R."/>
        </authorList>
    </citation>
    <scope>NUCLEOTIDE SEQUENCE [LARGE SCALE GENOMIC DNA]</scope>
    <source>
        <strain evidence="1 2">R13</strain>
    </source>
</reference>
<accession>A0A3R7W638</accession>
<dbReference type="VEuPathDB" id="FungiDB:DD237_003353"/>
<dbReference type="EMBL" id="QKXF01000117">
    <property type="protein sequence ID" value="RQM16436.1"/>
    <property type="molecule type" value="Genomic_DNA"/>
</dbReference>
<protein>
    <submittedName>
        <fullName evidence="1">Uncharacterized protein</fullName>
    </submittedName>
</protein>
<evidence type="ECO:0000313" key="1">
    <source>
        <dbReference type="EMBL" id="RQM16436.1"/>
    </source>
</evidence>
<name>A0A3R7W638_9STRA</name>
<evidence type="ECO:0000313" key="2">
    <source>
        <dbReference type="Proteomes" id="UP000286097"/>
    </source>
</evidence>